<dbReference type="Proteomes" id="UP000219338">
    <property type="component" value="Unassembled WGS sequence"/>
</dbReference>
<accession>A0A284R248</accession>
<sequence length="206" mass="23419">MSKISLSDTNYNVSTILEAIKASTQVEKIQPQRTLLSVHFHGIQGQKRSSRTLELQKVTVRLHSRRRKLFPSRLVSDGRNEFQELLKRSVEIQCMTSSTTAETYQAWTNRFDEVSSLRPSCRKESTTSCGENIVANSSPERVVFFSKPSVQFDTETLRSRLVVKFDHKISSMGTIHQLMHPGVLPDLKGSHVTFKGAHQLKYLVVQ</sequence>
<protein>
    <submittedName>
        <fullName evidence="1">Uncharacterized protein</fullName>
    </submittedName>
</protein>
<evidence type="ECO:0000313" key="1">
    <source>
        <dbReference type="EMBL" id="SJL02788.1"/>
    </source>
</evidence>
<dbReference type="AlphaFoldDB" id="A0A284R248"/>
<organism evidence="1 2">
    <name type="scientific">Armillaria ostoyae</name>
    <name type="common">Armillaria root rot fungus</name>
    <dbReference type="NCBI Taxonomy" id="47428"/>
    <lineage>
        <taxon>Eukaryota</taxon>
        <taxon>Fungi</taxon>
        <taxon>Dikarya</taxon>
        <taxon>Basidiomycota</taxon>
        <taxon>Agaricomycotina</taxon>
        <taxon>Agaricomycetes</taxon>
        <taxon>Agaricomycetidae</taxon>
        <taxon>Agaricales</taxon>
        <taxon>Marasmiineae</taxon>
        <taxon>Physalacriaceae</taxon>
        <taxon>Armillaria</taxon>
    </lineage>
</organism>
<name>A0A284R248_ARMOS</name>
<dbReference type="EMBL" id="FUEG01000004">
    <property type="protein sequence ID" value="SJL02788.1"/>
    <property type="molecule type" value="Genomic_DNA"/>
</dbReference>
<keyword evidence="2" id="KW-1185">Reference proteome</keyword>
<gene>
    <name evidence="1" type="ORF">ARMOST_06125</name>
</gene>
<dbReference type="OrthoDB" id="2901406at2759"/>
<evidence type="ECO:0000313" key="2">
    <source>
        <dbReference type="Proteomes" id="UP000219338"/>
    </source>
</evidence>
<reference evidence="2" key="1">
    <citation type="journal article" date="2017" name="Nat. Ecol. Evol.">
        <title>Genome expansion and lineage-specific genetic innovations in the forest pathogenic fungi Armillaria.</title>
        <authorList>
            <person name="Sipos G."/>
            <person name="Prasanna A.N."/>
            <person name="Walter M.C."/>
            <person name="O'Connor E."/>
            <person name="Balint B."/>
            <person name="Krizsan K."/>
            <person name="Kiss B."/>
            <person name="Hess J."/>
            <person name="Varga T."/>
            <person name="Slot J."/>
            <person name="Riley R."/>
            <person name="Boka B."/>
            <person name="Rigling D."/>
            <person name="Barry K."/>
            <person name="Lee J."/>
            <person name="Mihaltcheva S."/>
            <person name="LaButti K."/>
            <person name="Lipzen A."/>
            <person name="Waldron R."/>
            <person name="Moloney N.M."/>
            <person name="Sperisen C."/>
            <person name="Kredics L."/>
            <person name="Vagvoelgyi C."/>
            <person name="Patrignani A."/>
            <person name="Fitzpatrick D."/>
            <person name="Nagy I."/>
            <person name="Doyle S."/>
            <person name="Anderson J.B."/>
            <person name="Grigoriev I.V."/>
            <person name="Gueldener U."/>
            <person name="Muensterkoetter M."/>
            <person name="Nagy L.G."/>
        </authorList>
    </citation>
    <scope>NUCLEOTIDE SEQUENCE [LARGE SCALE GENOMIC DNA]</scope>
    <source>
        <strain evidence="2">C18/9</strain>
    </source>
</reference>
<proteinExistence type="predicted"/>